<gene>
    <name evidence="1" type="ORF">I4X03_001465</name>
</gene>
<sequence>MKNLQIKNVMAFVPAKDFQLSSRFYEDLGFTKAIATDKSAQFVMQGYGFWLQDYYVDAWAANAMLCLYVEDIDAWAKHLDSLDLINGYGGVAKVLAAPHAQEGGIMMQFCDPAGVLWHVRENGVSADIGTRTQT</sequence>
<evidence type="ECO:0000313" key="2">
    <source>
        <dbReference type="Proteomes" id="UP000809349"/>
    </source>
</evidence>
<organism evidence="1 2">
    <name type="scientific">Massilia soli</name>
    <dbReference type="NCBI Taxonomy" id="2792854"/>
    <lineage>
        <taxon>Bacteria</taxon>
        <taxon>Pseudomonadati</taxon>
        <taxon>Pseudomonadota</taxon>
        <taxon>Betaproteobacteria</taxon>
        <taxon>Burkholderiales</taxon>
        <taxon>Oxalobacteraceae</taxon>
        <taxon>Telluria group</taxon>
        <taxon>Massilia</taxon>
    </lineage>
</organism>
<accession>A0ABS7SJD0</accession>
<dbReference type="RefSeq" id="WP_223464597.1">
    <property type="nucleotide sequence ID" value="NZ_JAFBIL020000001.1"/>
</dbReference>
<evidence type="ECO:0000313" key="1">
    <source>
        <dbReference type="EMBL" id="MBZ2205925.1"/>
    </source>
</evidence>
<dbReference type="Gene3D" id="3.10.180.10">
    <property type="entry name" value="2,3-Dihydroxybiphenyl 1,2-Dioxygenase, domain 1"/>
    <property type="match status" value="1"/>
</dbReference>
<dbReference type="Proteomes" id="UP000809349">
    <property type="component" value="Unassembled WGS sequence"/>
</dbReference>
<proteinExistence type="predicted"/>
<dbReference type="SUPFAM" id="SSF54593">
    <property type="entry name" value="Glyoxalase/Bleomycin resistance protein/Dihydroxybiphenyl dioxygenase"/>
    <property type="match status" value="1"/>
</dbReference>
<comment type="caution">
    <text evidence="1">The sequence shown here is derived from an EMBL/GenBank/DDBJ whole genome shotgun (WGS) entry which is preliminary data.</text>
</comment>
<keyword evidence="2" id="KW-1185">Reference proteome</keyword>
<dbReference type="InterPro" id="IPR029068">
    <property type="entry name" value="Glyas_Bleomycin-R_OHBP_Dase"/>
</dbReference>
<name>A0ABS7SJD0_9BURK</name>
<dbReference type="EMBL" id="JAFBIL020000001">
    <property type="protein sequence ID" value="MBZ2205925.1"/>
    <property type="molecule type" value="Genomic_DNA"/>
</dbReference>
<reference evidence="1 2" key="1">
    <citation type="submission" date="2021-08" db="EMBL/GenBank/DDBJ databases">
        <title>Massilia sp. R798.</title>
        <authorList>
            <person name="Baek J.H."/>
            <person name="Jung H.S."/>
            <person name="Kim K.R."/>
            <person name="Jeon C.O."/>
        </authorList>
    </citation>
    <scope>NUCLEOTIDE SEQUENCE [LARGE SCALE GENOMIC DNA]</scope>
    <source>
        <strain evidence="1 2">R798</strain>
    </source>
</reference>
<protein>
    <submittedName>
        <fullName evidence="1">Glyoxalase</fullName>
    </submittedName>
</protein>